<keyword evidence="1" id="KW-0067">ATP-binding</keyword>
<name>A0AAV6VS35_9ARAC</name>
<dbReference type="PANTHER" id="PTHR10492:SF57">
    <property type="entry name" value="ATP-DEPENDENT DNA HELICASE"/>
    <property type="match status" value="1"/>
</dbReference>
<feature type="compositionally biased region" description="Polar residues" evidence="2">
    <location>
        <begin position="24"/>
        <end position="33"/>
    </location>
</feature>
<dbReference type="Pfam" id="PF05970">
    <property type="entry name" value="PIF1"/>
    <property type="match status" value="1"/>
</dbReference>
<dbReference type="InterPro" id="IPR010285">
    <property type="entry name" value="DNA_helicase_pif1-like_DEAD"/>
</dbReference>
<organism evidence="4 5">
    <name type="scientific">Oedothorax gibbosus</name>
    <dbReference type="NCBI Taxonomy" id="931172"/>
    <lineage>
        <taxon>Eukaryota</taxon>
        <taxon>Metazoa</taxon>
        <taxon>Ecdysozoa</taxon>
        <taxon>Arthropoda</taxon>
        <taxon>Chelicerata</taxon>
        <taxon>Arachnida</taxon>
        <taxon>Araneae</taxon>
        <taxon>Araneomorphae</taxon>
        <taxon>Entelegynae</taxon>
        <taxon>Araneoidea</taxon>
        <taxon>Linyphiidae</taxon>
        <taxon>Erigoninae</taxon>
        <taxon>Oedothorax</taxon>
    </lineage>
</organism>
<dbReference type="Proteomes" id="UP000827092">
    <property type="component" value="Unassembled WGS sequence"/>
</dbReference>
<feature type="region of interest" description="Disordered" evidence="2">
    <location>
        <begin position="1"/>
        <end position="67"/>
    </location>
</feature>
<evidence type="ECO:0000259" key="3">
    <source>
        <dbReference type="Pfam" id="PF05970"/>
    </source>
</evidence>
<dbReference type="EMBL" id="JAFNEN010000038">
    <property type="protein sequence ID" value="KAG8198601.1"/>
    <property type="molecule type" value="Genomic_DNA"/>
</dbReference>
<proteinExistence type="inferred from homology"/>
<feature type="region of interest" description="Disordered" evidence="2">
    <location>
        <begin position="166"/>
        <end position="185"/>
    </location>
</feature>
<protein>
    <recommendedName>
        <fullName evidence="1">ATP-dependent DNA helicase</fullName>
        <ecNumber evidence="1">5.6.2.3</ecNumber>
    </recommendedName>
</protein>
<feature type="compositionally biased region" description="Basic and acidic residues" evidence="2">
    <location>
        <begin position="168"/>
        <end position="185"/>
    </location>
</feature>
<dbReference type="InterPro" id="IPR027417">
    <property type="entry name" value="P-loop_NTPase"/>
</dbReference>
<dbReference type="Gene3D" id="3.40.50.300">
    <property type="entry name" value="P-loop containing nucleotide triphosphate hydrolases"/>
    <property type="match status" value="1"/>
</dbReference>
<comment type="cofactor">
    <cofactor evidence="1">
        <name>Mg(2+)</name>
        <dbReference type="ChEBI" id="CHEBI:18420"/>
    </cofactor>
</comment>
<dbReference type="GO" id="GO:0006310">
    <property type="term" value="P:DNA recombination"/>
    <property type="evidence" value="ECO:0007669"/>
    <property type="project" value="UniProtKB-KW"/>
</dbReference>
<dbReference type="GO" id="GO:0005524">
    <property type="term" value="F:ATP binding"/>
    <property type="evidence" value="ECO:0007669"/>
    <property type="project" value="UniProtKB-KW"/>
</dbReference>
<keyword evidence="1" id="KW-0227">DNA damage</keyword>
<dbReference type="GO" id="GO:0000723">
    <property type="term" value="P:telomere maintenance"/>
    <property type="evidence" value="ECO:0007669"/>
    <property type="project" value="InterPro"/>
</dbReference>
<dbReference type="AlphaFoldDB" id="A0AAV6VS35"/>
<accession>A0AAV6VS35</accession>
<dbReference type="GO" id="GO:0016787">
    <property type="term" value="F:hydrolase activity"/>
    <property type="evidence" value="ECO:0007669"/>
    <property type="project" value="UniProtKB-KW"/>
</dbReference>
<feature type="domain" description="DNA helicase Pif1-like DEAD-box helicase" evidence="3">
    <location>
        <begin position="322"/>
        <end position="381"/>
    </location>
</feature>
<dbReference type="PANTHER" id="PTHR10492">
    <property type="match status" value="1"/>
</dbReference>
<evidence type="ECO:0000313" key="4">
    <source>
        <dbReference type="EMBL" id="KAG8198601.1"/>
    </source>
</evidence>
<dbReference type="EC" id="5.6.2.3" evidence="1"/>
<comment type="catalytic activity">
    <reaction evidence="1">
        <text>ATP + H2O = ADP + phosphate + H(+)</text>
        <dbReference type="Rhea" id="RHEA:13065"/>
        <dbReference type="ChEBI" id="CHEBI:15377"/>
        <dbReference type="ChEBI" id="CHEBI:15378"/>
        <dbReference type="ChEBI" id="CHEBI:30616"/>
        <dbReference type="ChEBI" id="CHEBI:43474"/>
        <dbReference type="ChEBI" id="CHEBI:456216"/>
        <dbReference type="EC" id="5.6.2.3"/>
    </reaction>
</comment>
<comment type="caution">
    <text evidence="4">The sequence shown here is derived from an EMBL/GenBank/DDBJ whole genome shotgun (WGS) entry which is preliminary data.</text>
</comment>
<dbReference type="SUPFAM" id="SSF52540">
    <property type="entry name" value="P-loop containing nucleoside triphosphate hydrolases"/>
    <property type="match status" value="2"/>
</dbReference>
<evidence type="ECO:0000256" key="2">
    <source>
        <dbReference type="SAM" id="MobiDB-lite"/>
    </source>
</evidence>
<feature type="compositionally biased region" description="Basic and acidic residues" evidence="2">
    <location>
        <begin position="1"/>
        <end position="16"/>
    </location>
</feature>
<comment type="similarity">
    <text evidence="1">Belongs to the helicase family.</text>
</comment>
<evidence type="ECO:0000256" key="1">
    <source>
        <dbReference type="RuleBase" id="RU363044"/>
    </source>
</evidence>
<reference evidence="4 5" key="1">
    <citation type="journal article" date="2022" name="Nat. Ecol. Evol.">
        <title>A masculinizing supergene underlies an exaggerated male reproductive morph in a spider.</title>
        <authorList>
            <person name="Hendrickx F."/>
            <person name="De Corte Z."/>
            <person name="Sonet G."/>
            <person name="Van Belleghem S.M."/>
            <person name="Kostlbacher S."/>
            <person name="Vangestel C."/>
        </authorList>
    </citation>
    <scope>NUCLEOTIDE SEQUENCE [LARGE SCALE GENOMIC DNA]</scope>
    <source>
        <strain evidence="4">W744_W776</strain>
    </source>
</reference>
<keyword evidence="1" id="KW-0234">DNA repair</keyword>
<keyword evidence="5" id="KW-1185">Reference proteome</keyword>
<evidence type="ECO:0000313" key="5">
    <source>
        <dbReference type="Proteomes" id="UP000827092"/>
    </source>
</evidence>
<gene>
    <name evidence="4" type="ORF">JTE90_026498</name>
</gene>
<dbReference type="GO" id="GO:0043139">
    <property type="term" value="F:5'-3' DNA helicase activity"/>
    <property type="evidence" value="ECO:0007669"/>
    <property type="project" value="UniProtKB-EC"/>
</dbReference>
<keyword evidence="1" id="KW-0378">Hydrolase</keyword>
<keyword evidence="1" id="KW-0347">Helicase</keyword>
<sequence length="432" mass="49718">MERSKREEESLKESDNRSLYGDLSSGQETQTVPKATKRCRSRCTQSQRKQQLKNAKRKYSERNPPEVNRAAVQRYQQANPEVNRAAVQRYQQANPEVHKAAVQRYQQANPEVNRAAVQRYQQANPEVNRAAVQRYQQANPEVNRAAAQRYQRAIPEVHRAAVQRYQKKKPEVHRSTQHRYENNNPDKRVERKTLQWKSACICLGLLDDDKQWESTLMLLHCELSDPLSLWEKYKDSLSEDIKLQVEKQLLGNVQHVMDEIYNRYLVLIEDAVLSLGGQSLAQYSLPRPKRSGNILGNREYMREASYDKSALIQVVSNRESSLTDEQLSVYHQILASIQSSDGRVFFLDAPGGTGKTFLINLLLAKNRLQIFMLITWISEGMTRRLTSLSPALIIKIHLDSENRLQKIASYTSPITVATAHSNQQAPHHCKRS</sequence>
<keyword evidence="1" id="KW-0547">Nucleotide-binding</keyword>
<dbReference type="GO" id="GO:0006281">
    <property type="term" value="P:DNA repair"/>
    <property type="evidence" value="ECO:0007669"/>
    <property type="project" value="UniProtKB-KW"/>
</dbReference>
<keyword evidence="1" id="KW-0233">DNA recombination</keyword>